<comment type="similarity">
    <text evidence="15">Belongs to the TRAFAC class myosin-kinesin ATPase superfamily. Kinesin family. KIN-5/BimC subfamily.</text>
</comment>
<evidence type="ECO:0000256" key="2">
    <source>
        <dbReference type="ARBA" id="ARBA00004229"/>
    </source>
</evidence>
<keyword evidence="23" id="KW-1185">Reference proteome</keyword>
<dbReference type="SUPFAM" id="SSF52540">
    <property type="entry name" value="P-loop containing nucleoside triphosphate hydrolases"/>
    <property type="match status" value="1"/>
</dbReference>
<feature type="domain" description="Kinesin motor" evidence="21">
    <location>
        <begin position="446"/>
        <end position="788"/>
    </location>
</feature>
<dbReference type="Pfam" id="PF00225">
    <property type="entry name" value="Kinesin"/>
    <property type="match status" value="1"/>
</dbReference>
<dbReference type="InterPro" id="IPR018510">
    <property type="entry name" value="DAP_epimerase_AS"/>
</dbReference>
<dbReference type="InterPro" id="IPR047149">
    <property type="entry name" value="KIF11-like"/>
</dbReference>
<dbReference type="Pfam" id="PF01678">
    <property type="entry name" value="DAP_epimerase"/>
    <property type="match status" value="2"/>
</dbReference>
<evidence type="ECO:0000256" key="4">
    <source>
        <dbReference type="ARBA" id="ARBA00010219"/>
    </source>
</evidence>
<dbReference type="GO" id="GO:0009089">
    <property type="term" value="P:lysine biosynthetic process via diaminopimelate"/>
    <property type="evidence" value="ECO:0007669"/>
    <property type="project" value="InterPro"/>
</dbReference>
<evidence type="ECO:0000256" key="5">
    <source>
        <dbReference type="ARBA" id="ARBA00013080"/>
    </source>
</evidence>
<dbReference type="InterPro" id="IPR019821">
    <property type="entry name" value="Kinesin_motor_CS"/>
</dbReference>
<evidence type="ECO:0000256" key="19">
    <source>
        <dbReference type="SAM" id="Coils"/>
    </source>
</evidence>
<keyword evidence="12 18" id="KW-0505">Motor protein</keyword>
<dbReference type="GO" id="GO:0009507">
    <property type="term" value="C:chloroplast"/>
    <property type="evidence" value="ECO:0007669"/>
    <property type="project" value="UniProtKB-SubCell"/>
</dbReference>
<dbReference type="GO" id="GO:0005876">
    <property type="term" value="C:spindle microtubule"/>
    <property type="evidence" value="ECO:0007669"/>
    <property type="project" value="TreeGrafter"/>
</dbReference>
<comment type="pathway">
    <text evidence="3">Amino-acid biosynthesis; L-lysine biosynthesis via DAP pathway; DL-2,6-diaminopimelate from LL-2,6-diaminopimelate: step 1/1.</text>
</comment>
<dbReference type="Gene3D" id="3.10.310.10">
    <property type="entry name" value="Diaminopimelate Epimerase, Chain A, domain 1"/>
    <property type="match status" value="2"/>
</dbReference>
<keyword evidence="9 18" id="KW-0547">Nucleotide-binding</keyword>
<dbReference type="PROSITE" id="PS01326">
    <property type="entry name" value="DAP_EPIMERASE"/>
    <property type="match status" value="1"/>
</dbReference>
<evidence type="ECO:0000256" key="8">
    <source>
        <dbReference type="ARBA" id="ARBA00022701"/>
    </source>
</evidence>
<evidence type="ECO:0000256" key="17">
    <source>
        <dbReference type="ARBA" id="ARBA00051712"/>
    </source>
</evidence>
<dbReference type="PROSITE" id="PS50067">
    <property type="entry name" value="KINESIN_MOTOR_2"/>
    <property type="match status" value="1"/>
</dbReference>
<dbReference type="CDD" id="cd01364">
    <property type="entry name" value="KISc_BimC_Eg5"/>
    <property type="match status" value="1"/>
</dbReference>
<accession>A0AAN8ZMH8</accession>
<dbReference type="SMART" id="SM00129">
    <property type="entry name" value="KISc"/>
    <property type="match status" value="1"/>
</dbReference>
<dbReference type="Gene3D" id="3.40.850.10">
    <property type="entry name" value="Kinesin motor domain"/>
    <property type="match status" value="1"/>
</dbReference>
<evidence type="ECO:0000256" key="3">
    <source>
        <dbReference type="ARBA" id="ARBA00005196"/>
    </source>
</evidence>
<feature type="binding site" evidence="18">
    <location>
        <begin position="532"/>
        <end position="539"/>
    </location>
    <ligand>
        <name>ATP</name>
        <dbReference type="ChEBI" id="CHEBI:30616"/>
    </ligand>
</feature>
<evidence type="ECO:0000256" key="1">
    <source>
        <dbReference type="ARBA" id="ARBA00004186"/>
    </source>
</evidence>
<dbReference type="PRINTS" id="PR00380">
    <property type="entry name" value="KINESINHEAVY"/>
</dbReference>
<dbReference type="InterPro" id="IPR036961">
    <property type="entry name" value="Kinesin_motor_dom_sf"/>
</dbReference>
<gene>
    <name evidence="22" type="ORF">RJ641_028294</name>
</gene>
<comment type="subcellular location">
    <subcellularLocation>
        <location evidence="1">Cytoplasm</location>
        <location evidence="1">Cytoskeleton</location>
        <location evidence="1">Spindle</location>
    </subcellularLocation>
    <subcellularLocation>
        <location evidence="2">Plastid</location>
        <location evidence="2">Chloroplast</location>
    </subcellularLocation>
</comment>
<evidence type="ECO:0000313" key="22">
    <source>
        <dbReference type="EMBL" id="KAK6942917.1"/>
    </source>
</evidence>
<feature type="region of interest" description="Disordered" evidence="20">
    <location>
        <begin position="1432"/>
        <end position="1458"/>
    </location>
</feature>
<comment type="function">
    <text evidence="16">Responsible for microtubule translocation. May be important for the organization of phragmoplast-specific arrays of microtubules. Plays an essential role in stabilizing the mitotic spindle. Required during mitotic cytokinesis.</text>
</comment>
<feature type="compositionally biased region" description="Basic and acidic residues" evidence="20">
    <location>
        <begin position="420"/>
        <end position="430"/>
    </location>
</feature>
<dbReference type="PANTHER" id="PTHR47970">
    <property type="entry name" value="KINESIN-LIKE PROTEIN KIF11"/>
    <property type="match status" value="1"/>
</dbReference>
<reference evidence="22 23" key="1">
    <citation type="submission" date="2023-12" db="EMBL/GenBank/DDBJ databases">
        <title>A high-quality genome assembly for Dillenia turbinata (Dilleniales).</title>
        <authorList>
            <person name="Chanderbali A."/>
        </authorList>
    </citation>
    <scope>NUCLEOTIDE SEQUENCE [LARGE SCALE GENOMIC DNA]</scope>
    <source>
        <strain evidence="22">LSX21</strain>
        <tissue evidence="22">Leaf</tissue>
    </source>
</reference>
<evidence type="ECO:0000256" key="13">
    <source>
        <dbReference type="ARBA" id="ARBA00023212"/>
    </source>
</evidence>
<dbReference type="GO" id="GO:0090307">
    <property type="term" value="P:mitotic spindle assembly"/>
    <property type="evidence" value="ECO:0007669"/>
    <property type="project" value="TreeGrafter"/>
</dbReference>
<evidence type="ECO:0000313" key="23">
    <source>
        <dbReference type="Proteomes" id="UP001370490"/>
    </source>
</evidence>
<dbReference type="GO" id="GO:0072686">
    <property type="term" value="C:mitotic spindle"/>
    <property type="evidence" value="ECO:0007669"/>
    <property type="project" value="TreeGrafter"/>
</dbReference>
<dbReference type="GO" id="GO:0007018">
    <property type="term" value="P:microtubule-based movement"/>
    <property type="evidence" value="ECO:0007669"/>
    <property type="project" value="InterPro"/>
</dbReference>
<keyword evidence="19" id="KW-0175">Coiled coil</keyword>
<keyword evidence="10 18" id="KW-0067">ATP-binding</keyword>
<dbReference type="SUPFAM" id="SSF54506">
    <property type="entry name" value="Diaminopimelate epimerase-like"/>
    <property type="match status" value="2"/>
</dbReference>
<comment type="catalytic activity">
    <reaction evidence="17">
        <text>(2S,6S)-2,6-diaminopimelate = meso-2,6-diaminopimelate</text>
        <dbReference type="Rhea" id="RHEA:15393"/>
        <dbReference type="ChEBI" id="CHEBI:57609"/>
        <dbReference type="ChEBI" id="CHEBI:57791"/>
        <dbReference type="EC" id="5.1.1.7"/>
    </reaction>
</comment>
<dbReference type="EMBL" id="JBAMMX010000004">
    <property type="protein sequence ID" value="KAK6942917.1"/>
    <property type="molecule type" value="Genomic_DNA"/>
</dbReference>
<evidence type="ECO:0000256" key="9">
    <source>
        <dbReference type="ARBA" id="ARBA00022741"/>
    </source>
</evidence>
<keyword evidence="6" id="KW-0963">Cytoplasm</keyword>
<keyword evidence="14" id="KW-0413">Isomerase</keyword>
<dbReference type="GO" id="GO:0008574">
    <property type="term" value="F:plus-end-directed microtubule motor activity"/>
    <property type="evidence" value="ECO:0007669"/>
    <property type="project" value="TreeGrafter"/>
</dbReference>
<dbReference type="EC" id="5.1.1.7" evidence="5"/>
<organism evidence="22 23">
    <name type="scientific">Dillenia turbinata</name>
    <dbReference type="NCBI Taxonomy" id="194707"/>
    <lineage>
        <taxon>Eukaryota</taxon>
        <taxon>Viridiplantae</taxon>
        <taxon>Streptophyta</taxon>
        <taxon>Embryophyta</taxon>
        <taxon>Tracheophyta</taxon>
        <taxon>Spermatophyta</taxon>
        <taxon>Magnoliopsida</taxon>
        <taxon>eudicotyledons</taxon>
        <taxon>Gunneridae</taxon>
        <taxon>Pentapetalae</taxon>
        <taxon>Dilleniales</taxon>
        <taxon>Dilleniaceae</taxon>
        <taxon>Dillenia</taxon>
    </lineage>
</organism>
<evidence type="ECO:0000256" key="20">
    <source>
        <dbReference type="SAM" id="MobiDB-lite"/>
    </source>
</evidence>
<dbReference type="FunFam" id="3.10.310.10:FF:000009">
    <property type="entry name" value="Diaminopimelate epimerase chloroplastic"/>
    <property type="match status" value="1"/>
</dbReference>
<dbReference type="HAMAP" id="MF_00197">
    <property type="entry name" value="DAP_epimerase"/>
    <property type="match status" value="1"/>
</dbReference>
<comment type="similarity">
    <text evidence="4">Belongs to the diaminopimelate epimerase family.</text>
</comment>
<dbReference type="Proteomes" id="UP001370490">
    <property type="component" value="Unassembled WGS sequence"/>
</dbReference>
<keyword evidence="13" id="KW-0206">Cytoskeleton</keyword>
<keyword evidence="11" id="KW-0457">Lysine biosynthesis</keyword>
<sequence>MVMAATISLSHSLFSHRRYSLSSILTSSSRSSPPCPPLSLSPLKPFKNPNFRICASSSMSVQAPLESSQTTFLDRRESGYLHFVKYHGLGNDFILVDNRDSLEPRVTPEQAVRLCDRNFGIGADGVIFALPGSNGADYTMRIFNSDGSEPEMCGNGVRCFARFIAELENTHGRRSFTVHTGAGLIVPEIQEDGKVRVDMGKPILKASDVPTKLPANKDESVVKSELVVDGVTWSVTCVSMGNPHCVTFGSKDNQDQVVDELNLAEIGPKFEHHSMFPARTNTEFAQVFSPSHVKMRVWERGAGLETGATLACGTGACAVVVAAVLEGRAARKCTVDLPGGPLDIEWREKDNHVYMTGPAEVLTVAVIVPKLEMHAISVFVRLAYLEMKIPVVTALKSYEEQFRKSALGLSPSPSPFLTPRPERRRPESSRTIDWNSSRQDKDREVNVQVLLRCRPLSEDEQKANVPKVISCDEHKREVTVLQNIANKQVDRVYNFDKVFGPKAQQRSIYDQAIVPIVNEVLEGFNCTVFAYGQTGTGKTYTMEGGMRTKVRELPAEAGVIPRAVRQIFDTLEAQNADYSMKVTFLELYNEEITDLLAPEDNSRSLEEKQKKPISLMEDGKGCVVVRGLEEEAVYSANDIYNLLERGAAKRRTADTLLNKRSSRSHSVFTITIYAKEATIGDEDVIKCGKLNLVDLAGSENISRSGAREGRAREAGEINKSLLTLGRVINALIEHSVHIPYRDSKLTRLLRDSLGGKTKTCIIATISPTAYCLEETLCTLDYACRAKSIKNKPEANQKISKAVLLKDLYLELERMKQDVRAAREKNGVYIPQERYVQDEAEKKAKNEKISQLEIDLSNSEKEVDKFRELYVAEREEKLNLESELEDCKENLEKSNRVLEDLRQEYAKAISNLKEKEFFISKLKHSENSLIECAKEFRENLENASVDMTALHAQLDQKSRIEAVNQGLVLTIGSQLDQSLKDLNQTILGSALQQQQHLQGIQEQICSFLANKCDATTVLERRVNNMTDTYTSGVIALKELANRLHRKTCTDIEEINSEISSRTVIVENFVAKAVSEAKDVISDIHGFLNDQKQLLAFSSKVQEEGLKRSLASAQLISDATLSFFNDINQKASTVMTILEESEIEHSHQLATFENNFKEEAAKEEKLAMERIAVILANLTSKKTAMVSDASRSLTNSRLDLSNKLQEEMSKMQKVTADGKQEVHKFGERVKTNFLEEALSSAETHSIMENCILDCSKMMDYSRKQWEDAKCYISEFNKTNIAEVNSSIKSNISENNAAHEEFVSASTKMDSEIDARAFDVLASTNDALKLDRKMKMDVDSMSASYIDQLKSAQEKQSTDISNLRSQAEQCLSKDYLCDSFHKYSYLEWCVPEQIDLENAPTTREIVVPTIASIEEMRTPAFEDLMDIKKANNGRPKWSYPESKIQQQQLTSPNRTPFVDVN</sequence>
<dbReference type="PANTHER" id="PTHR47970:SF32">
    <property type="entry name" value="KINESIN-LIKE PROTEIN KIN-5B"/>
    <property type="match status" value="1"/>
</dbReference>
<feature type="region of interest" description="Disordered" evidence="20">
    <location>
        <begin position="410"/>
        <end position="439"/>
    </location>
</feature>
<dbReference type="InterPro" id="IPR001653">
    <property type="entry name" value="DAP_epimerase_DapF"/>
</dbReference>
<dbReference type="FunFam" id="3.10.310.10:FF:000011">
    <property type="entry name" value="Diaminopimelate epimerase, chloroplastic"/>
    <property type="match status" value="1"/>
</dbReference>
<dbReference type="InterPro" id="IPR027417">
    <property type="entry name" value="P-loop_NTPase"/>
</dbReference>
<protein>
    <recommendedName>
        <fullName evidence="5">diaminopimelate epimerase</fullName>
        <ecNumber evidence="5">5.1.1.7</ecNumber>
    </recommendedName>
</protein>
<feature type="coiled-coil region" evidence="19">
    <location>
        <begin position="804"/>
        <end position="952"/>
    </location>
</feature>
<proteinExistence type="inferred from homology"/>
<dbReference type="GO" id="GO:0051231">
    <property type="term" value="P:spindle elongation"/>
    <property type="evidence" value="ECO:0007669"/>
    <property type="project" value="TreeGrafter"/>
</dbReference>
<comment type="caution">
    <text evidence="22">The sequence shown here is derived from an EMBL/GenBank/DDBJ whole genome shotgun (WGS) entry which is preliminary data.</text>
</comment>
<dbReference type="InterPro" id="IPR001752">
    <property type="entry name" value="Kinesin_motor_dom"/>
</dbReference>
<dbReference type="PROSITE" id="PS00411">
    <property type="entry name" value="KINESIN_MOTOR_1"/>
    <property type="match status" value="1"/>
</dbReference>
<evidence type="ECO:0000256" key="6">
    <source>
        <dbReference type="ARBA" id="ARBA00022490"/>
    </source>
</evidence>
<keyword evidence="7" id="KW-0028">Amino-acid biosynthesis</keyword>
<evidence type="ECO:0000256" key="7">
    <source>
        <dbReference type="ARBA" id="ARBA00022605"/>
    </source>
</evidence>
<dbReference type="GO" id="GO:0005524">
    <property type="term" value="F:ATP binding"/>
    <property type="evidence" value="ECO:0007669"/>
    <property type="project" value="UniProtKB-UniRule"/>
</dbReference>
<evidence type="ECO:0000256" key="10">
    <source>
        <dbReference type="ARBA" id="ARBA00022840"/>
    </source>
</evidence>
<feature type="compositionally biased region" description="Polar residues" evidence="20">
    <location>
        <begin position="1440"/>
        <end position="1451"/>
    </location>
</feature>
<keyword evidence="8" id="KW-0493">Microtubule</keyword>
<name>A0AAN8ZMH8_9MAGN</name>
<evidence type="ECO:0000256" key="11">
    <source>
        <dbReference type="ARBA" id="ARBA00023154"/>
    </source>
</evidence>
<evidence type="ECO:0000256" key="14">
    <source>
        <dbReference type="ARBA" id="ARBA00023235"/>
    </source>
</evidence>
<dbReference type="GO" id="GO:0008017">
    <property type="term" value="F:microtubule binding"/>
    <property type="evidence" value="ECO:0007669"/>
    <property type="project" value="InterPro"/>
</dbReference>
<dbReference type="InterPro" id="IPR047241">
    <property type="entry name" value="KIF11-like_kin_motor_dom"/>
</dbReference>
<evidence type="ECO:0000256" key="12">
    <source>
        <dbReference type="ARBA" id="ARBA00023175"/>
    </source>
</evidence>
<evidence type="ECO:0000256" key="18">
    <source>
        <dbReference type="PROSITE-ProRule" id="PRU00283"/>
    </source>
</evidence>
<evidence type="ECO:0000256" key="16">
    <source>
        <dbReference type="ARBA" id="ARBA00046159"/>
    </source>
</evidence>
<dbReference type="FunFam" id="3.40.850.10:FF:000019">
    <property type="entry name" value="Kinesin-like protein KIN-5D"/>
    <property type="match status" value="1"/>
</dbReference>
<evidence type="ECO:0000259" key="21">
    <source>
        <dbReference type="PROSITE" id="PS50067"/>
    </source>
</evidence>
<evidence type="ECO:0000256" key="15">
    <source>
        <dbReference type="ARBA" id="ARBA00034704"/>
    </source>
</evidence>
<dbReference type="NCBIfam" id="TIGR00652">
    <property type="entry name" value="DapF"/>
    <property type="match status" value="1"/>
</dbReference>
<dbReference type="GO" id="GO:0008837">
    <property type="term" value="F:diaminopimelate epimerase activity"/>
    <property type="evidence" value="ECO:0007669"/>
    <property type="project" value="UniProtKB-EC"/>
</dbReference>